<dbReference type="EMBL" id="GBRH01262277">
    <property type="protein sequence ID" value="JAD35618.1"/>
    <property type="molecule type" value="Transcribed_RNA"/>
</dbReference>
<proteinExistence type="predicted"/>
<organism evidence="1">
    <name type="scientific">Arundo donax</name>
    <name type="common">Giant reed</name>
    <name type="synonym">Donax arundinaceus</name>
    <dbReference type="NCBI Taxonomy" id="35708"/>
    <lineage>
        <taxon>Eukaryota</taxon>
        <taxon>Viridiplantae</taxon>
        <taxon>Streptophyta</taxon>
        <taxon>Embryophyta</taxon>
        <taxon>Tracheophyta</taxon>
        <taxon>Spermatophyta</taxon>
        <taxon>Magnoliopsida</taxon>
        <taxon>Liliopsida</taxon>
        <taxon>Poales</taxon>
        <taxon>Poaceae</taxon>
        <taxon>PACMAD clade</taxon>
        <taxon>Arundinoideae</taxon>
        <taxon>Arundineae</taxon>
        <taxon>Arundo</taxon>
    </lineage>
</organism>
<accession>A0A0A8ZDA8</accession>
<protein>
    <submittedName>
        <fullName evidence="1">Uncharacterized protein</fullName>
    </submittedName>
</protein>
<name>A0A0A8ZDA8_ARUDO</name>
<dbReference type="AlphaFoldDB" id="A0A0A8ZDA8"/>
<reference evidence="1" key="1">
    <citation type="submission" date="2014-09" db="EMBL/GenBank/DDBJ databases">
        <authorList>
            <person name="Magalhaes I.L.F."/>
            <person name="Oliveira U."/>
            <person name="Santos F.R."/>
            <person name="Vidigal T.H.D.A."/>
            <person name="Brescovit A.D."/>
            <person name="Santos A.J."/>
        </authorList>
    </citation>
    <scope>NUCLEOTIDE SEQUENCE</scope>
    <source>
        <tissue evidence="1">Shoot tissue taken approximately 20 cm above the soil surface</tissue>
    </source>
</reference>
<sequence>MNDSLLETLKGSSFCRKQKIVPMA</sequence>
<evidence type="ECO:0000313" key="1">
    <source>
        <dbReference type="EMBL" id="JAD35618.1"/>
    </source>
</evidence>
<reference evidence="1" key="2">
    <citation type="journal article" date="2015" name="Data Brief">
        <title>Shoot transcriptome of the giant reed, Arundo donax.</title>
        <authorList>
            <person name="Barrero R.A."/>
            <person name="Guerrero F.D."/>
            <person name="Moolhuijzen P."/>
            <person name="Goolsby J.A."/>
            <person name="Tidwell J."/>
            <person name="Bellgard S.E."/>
            <person name="Bellgard M.I."/>
        </authorList>
    </citation>
    <scope>NUCLEOTIDE SEQUENCE</scope>
    <source>
        <tissue evidence="1">Shoot tissue taken approximately 20 cm above the soil surface</tissue>
    </source>
</reference>